<organism evidence="1">
    <name type="scientific">Vibrio alginolyticus</name>
    <dbReference type="NCBI Taxonomy" id="663"/>
    <lineage>
        <taxon>Bacteria</taxon>
        <taxon>Pseudomonadati</taxon>
        <taxon>Pseudomonadota</taxon>
        <taxon>Gammaproteobacteria</taxon>
        <taxon>Vibrionales</taxon>
        <taxon>Vibrionaceae</taxon>
        <taxon>Vibrio</taxon>
    </lineage>
</organism>
<accession>A0A1W6V9U6</accession>
<keyword evidence="1" id="KW-0614">Plasmid</keyword>
<evidence type="ECO:0008006" key="2">
    <source>
        <dbReference type="Google" id="ProtNLM"/>
    </source>
</evidence>
<gene>
    <name evidence="1" type="ORF">K05K4_51800</name>
</gene>
<dbReference type="AlphaFoldDB" id="A0A1W6V9U6"/>
<name>A0A1W6V9U6_VIBAL</name>
<protein>
    <recommendedName>
        <fullName evidence="2">Protein kinase domain-containing protein</fullName>
    </recommendedName>
</protein>
<dbReference type="RefSeq" id="WP_086048458.1">
    <property type="nucleotide sequence ID" value="NZ_CP017893.1"/>
</dbReference>
<sequence>MELKSEDLINAAFRIQCGVTPLSETSYCSLGVGEFGEAFQTEDDRVVKLTTSFTEALTASVSSRLPSEHMPDYGLVIEVVRDSGERTWLIEQELIDTEHELVEVATSLLSASPSISHIDSFDFDFNDTDNDWAFESGLSEDQIKKVITDLQQSMFAFEMTGFVHTDIKSDNIGVKKIDGIDTLVLIDPFNHQLEEAYRGLNASITDLDVPNQSVSKLTMNQCVENDRKHTSLLDDDFDMSYQIDENLMPSNPISLSR</sequence>
<reference evidence="1" key="1">
    <citation type="submission" date="2016-10" db="EMBL/GenBank/DDBJ databases">
        <title>The High Quality Genome of Vibrio alginolyticus K01M1.</title>
        <authorList>
            <person name="Wendling C."/>
            <person name="Chibani C.M."/>
            <person name="Hertel R."/>
            <person name="Sproer C."/>
            <person name="Bunk B."/>
            <person name="Overmann J."/>
            <person name="Roth O."/>
            <person name="Liesegang H."/>
        </authorList>
    </citation>
    <scope>NUCLEOTIDE SEQUENCE</scope>
    <source>
        <strain evidence="1">K05K4</strain>
        <plasmid evidence="1">pL289</plasmid>
    </source>
</reference>
<geneLocation type="plasmid" evidence="1">
    <name>pL289</name>
</geneLocation>
<evidence type="ECO:0000313" key="1">
    <source>
        <dbReference type="EMBL" id="ARP21882.1"/>
    </source>
</evidence>
<dbReference type="EMBL" id="CP017904">
    <property type="protein sequence ID" value="ARP21882.1"/>
    <property type="molecule type" value="Genomic_DNA"/>
</dbReference>
<dbReference type="SUPFAM" id="SSF56112">
    <property type="entry name" value="Protein kinase-like (PK-like)"/>
    <property type="match status" value="1"/>
</dbReference>
<proteinExistence type="predicted"/>
<dbReference type="InterPro" id="IPR011009">
    <property type="entry name" value="Kinase-like_dom_sf"/>
</dbReference>